<evidence type="ECO:0000256" key="7">
    <source>
        <dbReference type="ARBA" id="ARBA00022741"/>
    </source>
</evidence>
<evidence type="ECO:0000259" key="16">
    <source>
        <dbReference type="PROSITE" id="PS51194"/>
    </source>
</evidence>
<dbReference type="InterPro" id="IPR001650">
    <property type="entry name" value="Helicase_C-like"/>
</dbReference>
<keyword evidence="7 13" id="KW-0547">Nucleotide-binding</keyword>
<evidence type="ECO:0000259" key="15">
    <source>
        <dbReference type="PROSITE" id="PS51192"/>
    </source>
</evidence>
<evidence type="ECO:0000256" key="3">
    <source>
        <dbReference type="ARBA" id="ARBA00022448"/>
    </source>
</evidence>
<dbReference type="InterPro" id="IPR011130">
    <property type="entry name" value="SecA_preprotein_X-link_dom"/>
</dbReference>
<dbReference type="FunFam" id="3.40.50.300:FF:000246">
    <property type="entry name" value="Preprotein translocase subunit SecA"/>
    <property type="match status" value="1"/>
</dbReference>
<dbReference type="GO" id="GO:0005524">
    <property type="term" value="F:ATP binding"/>
    <property type="evidence" value="ECO:0007669"/>
    <property type="project" value="UniProtKB-UniRule"/>
</dbReference>
<dbReference type="InterPro" id="IPR020937">
    <property type="entry name" value="SecA_CS"/>
</dbReference>
<dbReference type="SMART" id="SM00957">
    <property type="entry name" value="SecA_DEAD"/>
    <property type="match status" value="1"/>
</dbReference>
<dbReference type="PROSITE" id="PS51192">
    <property type="entry name" value="HELICASE_ATP_BIND_1"/>
    <property type="match status" value="1"/>
</dbReference>
<dbReference type="InterPro" id="IPR036670">
    <property type="entry name" value="SecA_X-link_sf"/>
</dbReference>
<dbReference type="InterPro" id="IPR011116">
    <property type="entry name" value="SecA_Wing/Scaffold"/>
</dbReference>
<evidence type="ECO:0000256" key="13">
    <source>
        <dbReference type="HAMAP-Rule" id="MF_01382"/>
    </source>
</evidence>
<dbReference type="Proteomes" id="UP001207440">
    <property type="component" value="Unassembled WGS sequence"/>
</dbReference>
<feature type="binding site" evidence="13">
    <location>
        <position position="177"/>
    </location>
    <ligand>
        <name>ATP</name>
        <dbReference type="ChEBI" id="CHEBI:30616"/>
    </ligand>
</feature>
<evidence type="ECO:0000256" key="4">
    <source>
        <dbReference type="ARBA" id="ARBA00022475"/>
    </source>
</evidence>
<proteinExistence type="inferred from homology"/>
<dbReference type="PRINTS" id="PR00906">
    <property type="entry name" value="SECA"/>
</dbReference>
<keyword evidence="9 13" id="KW-0653">Protein transport</keyword>
<comment type="function">
    <text evidence="13">Part of the Sec protein translocase complex. Interacts with the SecYEG preprotein conducting channel. Has a central role in coupling the hydrolysis of ATP to the transfer of proteins into and across the cell membrane, serving as an ATP-driven molecular motor driving the stepwise translocation of polypeptide chains across the membrane.</text>
</comment>
<feature type="domain" description="Helicase C-terminal" evidence="16">
    <location>
        <begin position="615"/>
        <end position="787"/>
    </location>
</feature>
<dbReference type="GO" id="GO:0008564">
    <property type="term" value="F:protein-exporting ATPase activity"/>
    <property type="evidence" value="ECO:0007669"/>
    <property type="project" value="UniProtKB-EC"/>
</dbReference>
<dbReference type="InterPro" id="IPR027417">
    <property type="entry name" value="P-loop_NTPase"/>
</dbReference>
<dbReference type="SUPFAM" id="SSF52540">
    <property type="entry name" value="P-loop containing nucleoside triphosphate hydrolases"/>
    <property type="match status" value="2"/>
</dbReference>
<dbReference type="CDD" id="cd18803">
    <property type="entry name" value="SF2_C_secA"/>
    <property type="match status" value="1"/>
</dbReference>
<dbReference type="RefSeq" id="WP_064969934.1">
    <property type="nucleotide sequence ID" value="NZ_CP029760.1"/>
</dbReference>
<evidence type="ECO:0000256" key="10">
    <source>
        <dbReference type="ARBA" id="ARBA00022967"/>
    </source>
</evidence>
<reference evidence="18" key="1">
    <citation type="submission" date="2022-10" db="EMBL/GenBank/DDBJ databases">
        <title>Sifting through the core-genome to identify putative cross-protective antigens against Riemerella anatipestifer.</title>
        <authorList>
            <person name="Zheng X."/>
            <person name="Zhang W."/>
        </authorList>
    </citation>
    <scope>NUCLEOTIDE SEQUENCE</scope>
    <source>
        <strain evidence="18">ZWRA178</strain>
    </source>
</reference>
<dbReference type="InterPro" id="IPR011115">
    <property type="entry name" value="SecA_DEAD"/>
</dbReference>
<keyword evidence="3 13" id="KW-0813">Transport</keyword>
<dbReference type="GO" id="GO:0005886">
    <property type="term" value="C:plasma membrane"/>
    <property type="evidence" value="ECO:0007669"/>
    <property type="project" value="UniProtKB-SubCell"/>
</dbReference>
<dbReference type="Pfam" id="PF07516">
    <property type="entry name" value="SecA_SW"/>
    <property type="match status" value="1"/>
</dbReference>
<dbReference type="Gene3D" id="1.10.3060.10">
    <property type="entry name" value="Helical scaffold and wing domains of SecA"/>
    <property type="match status" value="1"/>
</dbReference>
<keyword evidence="8 13" id="KW-0067">ATP-binding</keyword>
<dbReference type="Pfam" id="PF21090">
    <property type="entry name" value="P-loop_SecA"/>
    <property type="match status" value="1"/>
</dbReference>
<keyword evidence="11 13" id="KW-0811">Translocation</keyword>
<comment type="subcellular location">
    <subcellularLocation>
        <location evidence="13">Cell membrane</location>
        <topology evidence="13">Peripheral membrane protein</topology>
        <orientation evidence="13">Cytoplasmic side</orientation>
    </subcellularLocation>
    <subcellularLocation>
        <location evidence="1 13">Cytoplasm</location>
    </subcellularLocation>
    <text evidence="13">Distribution is 50-50.</text>
</comment>
<dbReference type="InterPro" id="IPR014001">
    <property type="entry name" value="Helicase_ATP-bd"/>
</dbReference>
<dbReference type="PROSITE" id="PS51194">
    <property type="entry name" value="HELICASE_CTER"/>
    <property type="match status" value="1"/>
</dbReference>
<dbReference type="PROSITE" id="PS51196">
    <property type="entry name" value="SECA_MOTOR_DEAD"/>
    <property type="match status" value="1"/>
</dbReference>
<keyword evidence="12 13" id="KW-0472">Membrane</keyword>
<dbReference type="GO" id="GO:0017038">
    <property type="term" value="P:protein import"/>
    <property type="evidence" value="ECO:0007669"/>
    <property type="project" value="InterPro"/>
</dbReference>
<accession>A0AAP3EV99</accession>
<dbReference type="CDD" id="cd17928">
    <property type="entry name" value="DEXDc_SecA"/>
    <property type="match status" value="1"/>
</dbReference>
<dbReference type="InterPro" id="IPR014018">
    <property type="entry name" value="SecA_motor_DEAD"/>
</dbReference>
<gene>
    <name evidence="13 18" type="primary">secA</name>
    <name evidence="18" type="ORF">OKE68_00150</name>
</gene>
<evidence type="ECO:0000256" key="2">
    <source>
        <dbReference type="ARBA" id="ARBA00007650"/>
    </source>
</evidence>
<evidence type="ECO:0000256" key="8">
    <source>
        <dbReference type="ARBA" id="ARBA00022840"/>
    </source>
</evidence>
<dbReference type="NCBIfam" id="TIGR00963">
    <property type="entry name" value="secA"/>
    <property type="match status" value="1"/>
</dbReference>
<dbReference type="FunFam" id="3.40.50.300:FF:000694">
    <property type="entry name" value="Preprotein translocase subunit SecA"/>
    <property type="match status" value="1"/>
</dbReference>
<dbReference type="GO" id="GO:0006605">
    <property type="term" value="P:protein targeting"/>
    <property type="evidence" value="ECO:0007669"/>
    <property type="project" value="UniProtKB-UniRule"/>
</dbReference>
<dbReference type="GO" id="GO:0043952">
    <property type="term" value="P:protein transport by the Sec complex"/>
    <property type="evidence" value="ECO:0007669"/>
    <property type="project" value="TreeGrafter"/>
</dbReference>
<comment type="catalytic activity">
    <reaction evidence="13">
        <text>ATP + H2O + cellular proteinSide 1 = ADP + phosphate + cellular proteinSide 2.</text>
        <dbReference type="EC" id="7.4.2.8"/>
    </reaction>
</comment>
<dbReference type="NCBIfam" id="NF009536">
    <property type="entry name" value="PRK12901.1"/>
    <property type="match status" value="1"/>
</dbReference>
<organism evidence="18 19">
    <name type="scientific">Riemerella anatipestifer</name>
    <name type="common">Moraxella anatipestifer</name>
    <dbReference type="NCBI Taxonomy" id="34085"/>
    <lineage>
        <taxon>Bacteria</taxon>
        <taxon>Pseudomonadati</taxon>
        <taxon>Bacteroidota</taxon>
        <taxon>Flavobacteriia</taxon>
        <taxon>Flavobacteriales</taxon>
        <taxon>Weeksellaceae</taxon>
        <taxon>Riemerella</taxon>
    </lineage>
</organism>
<dbReference type="HAMAP" id="MF_01382">
    <property type="entry name" value="SecA"/>
    <property type="match status" value="1"/>
</dbReference>
<dbReference type="GO" id="GO:0005829">
    <property type="term" value="C:cytosol"/>
    <property type="evidence" value="ECO:0007669"/>
    <property type="project" value="TreeGrafter"/>
</dbReference>
<evidence type="ECO:0000313" key="19">
    <source>
        <dbReference type="Proteomes" id="UP001207440"/>
    </source>
</evidence>
<keyword evidence="6" id="KW-0997">Cell inner membrane</keyword>
<keyword evidence="10 13" id="KW-1278">Translocase</keyword>
<dbReference type="SUPFAM" id="SSF81886">
    <property type="entry name" value="Helical scaffold and wing domains of SecA"/>
    <property type="match status" value="1"/>
</dbReference>
<feature type="domain" description="SecA family profile" evidence="17">
    <location>
        <begin position="5"/>
        <end position="771"/>
    </location>
</feature>
<keyword evidence="4 13" id="KW-1003">Cell membrane</keyword>
<dbReference type="GO" id="GO:0031522">
    <property type="term" value="C:cell envelope Sec protein transport complex"/>
    <property type="evidence" value="ECO:0007669"/>
    <property type="project" value="TreeGrafter"/>
</dbReference>
<evidence type="ECO:0000256" key="12">
    <source>
        <dbReference type="ARBA" id="ARBA00023136"/>
    </source>
</evidence>
<dbReference type="SUPFAM" id="SSF81767">
    <property type="entry name" value="Pre-protein crosslinking domain of SecA"/>
    <property type="match status" value="1"/>
</dbReference>
<comment type="subunit">
    <text evidence="13">Monomer and homodimer. Part of the essential Sec protein translocation apparatus which comprises SecA, SecYEG and auxiliary proteins SecDF. Other proteins may also be involved.</text>
</comment>
<feature type="domain" description="Helicase ATP-binding" evidence="15">
    <location>
        <begin position="179"/>
        <end position="338"/>
    </location>
</feature>
<keyword evidence="5 13" id="KW-0963">Cytoplasm</keyword>
<evidence type="ECO:0000259" key="17">
    <source>
        <dbReference type="PROSITE" id="PS51196"/>
    </source>
</evidence>
<evidence type="ECO:0000313" key="18">
    <source>
        <dbReference type="EMBL" id="MCW0522729.1"/>
    </source>
</evidence>
<dbReference type="GO" id="GO:0065002">
    <property type="term" value="P:intracellular protein transmembrane transport"/>
    <property type="evidence" value="ECO:0007669"/>
    <property type="project" value="UniProtKB-UniRule"/>
</dbReference>
<protein>
    <recommendedName>
        <fullName evidence="13 14">Protein translocase subunit SecA</fullName>
        <ecNumber evidence="13">7.4.2.8</ecNumber>
    </recommendedName>
</protein>
<dbReference type="Gene3D" id="3.90.1440.10">
    <property type="entry name" value="SecA, preprotein cross-linking domain"/>
    <property type="match status" value="1"/>
</dbReference>
<dbReference type="InterPro" id="IPR044722">
    <property type="entry name" value="SecA_SF2_C"/>
</dbReference>
<dbReference type="EC" id="7.4.2.8" evidence="13"/>
<dbReference type="Gene3D" id="3.40.50.300">
    <property type="entry name" value="P-loop containing nucleotide triphosphate hydrolases"/>
    <property type="match status" value="3"/>
</dbReference>
<dbReference type="SMART" id="SM00958">
    <property type="entry name" value="SecA_PP_bind"/>
    <property type="match status" value="1"/>
</dbReference>
<dbReference type="InterPro" id="IPR000185">
    <property type="entry name" value="SecA"/>
</dbReference>
<comment type="caution">
    <text evidence="18">The sequence shown here is derived from an EMBL/GenBank/DDBJ whole genome shotgun (WGS) entry which is preliminary data.</text>
</comment>
<comment type="similarity">
    <text evidence="2 13 14">Belongs to the SecA family.</text>
</comment>
<dbReference type="AlphaFoldDB" id="A0AAP3EV99"/>
<dbReference type="InterPro" id="IPR036266">
    <property type="entry name" value="SecA_Wing/Scaffold_sf"/>
</dbReference>
<evidence type="ECO:0000256" key="5">
    <source>
        <dbReference type="ARBA" id="ARBA00022490"/>
    </source>
</evidence>
<feature type="binding site" evidence="13">
    <location>
        <begin position="195"/>
        <end position="199"/>
    </location>
    <ligand>
        <name>ATP</name>
        <dbReference type="ChEBI" id="CHEBI:30616"/>
    </ligand>
</feature>
<dbReference type="PANTHER" id="PTHR30612:SF0">
    <property type="entry name" value="CHLOROPLAST PROTEIN-TRANSPORTING ATPASE"/>
    <property type="match status" value="1"/>
</dbReference>
<evidence type="ECO:0000256" key="11">
    <source>
        <dbReference type="ARBA" id="ARBA00023010"/>
    </source>
</evidence>
<evidence type="ECO:0000256" key="1">
    <source>
        <dbReference type="ARBA" id="ARBA00004496"/>
    </source>
</evidence>
<sequence>MSFLNTILKSFLGNKNEKDLKEVKKVVAKIKAVEPEVGKLSDDGLRQKTEEFQNKIKEATSKITSQVEELKEKIKTSKDVDEKEALFNKIEELKKEAYQIEEKVLTDILPEAFAVLKETARRWAQNGEIRVKANDRDRALAATKDFVVLEGDEAVWLNHWDAAGTKVQWDMVHYDVQFIGGVVLHGGKIAEMATGEGKTLVGTLPIYLNALPGRGVHVVTVNDYLARRDSAWMGPLYEFHGLSIDCIDNHQPNSDARRKAYQCNITYGTNNEFGFDYLRDNMVNSPNEMVQGELNYAIVDEVDSVLIDDARTPLIISGPVPQGDRQEFDVLKPSVDRIVDVQKKTVSTIFHEAKKLITQGNTKEGGFKLLQAYRGLPKNRQLIKFLSETGNKTLLQKVEAQYMQDNNREMPKVDKDLYFVIDEKNNQIDLTDKGVEYMSQGNSDPNFFVLQDIGTELAELEAQNLPKEEEFAKKEDLFRDFAVKSERIHTLNQLLKAYTLFEKDDQYVVMDGEVKIVDEQTGRIMEGRRYSDGLHQAIEAKENVKIEAATQTFATITLQNYFRMYNKLAGMTGTAETEAGEFWEIYKLDVVVIPTNRPIQRNDKHDLVYKTNREKYNAVIEEVEKLTSAGRPVLVGTTSVEISQLLSKALQLRKIPHQVLNAKLHKKEAEIVAEAGRAGVVTIATNMAGRGTDIKLSKEVKDAGGLAIIGTERHDSRRVDRQLRGRAGRQGDPGSSQFYVSLEDNLMRLFGSERIAKMMDRLGHKEGEVIQHSMITKSIERAQKKVEENNFGIRKRLLEYDDVMNKQRDVIYKRRKNALFGDHLKYDIANMIFDVSHSIVNQTKMHGDYKDFEFEVIKYFTMEAPVSEADFKNKTVKELTDIVFKKAQEDYEMKLNLLKEKSFPIIENVYQNQGNMFKMIQVPFSDGTKTMTILADLKEAYETQCDSLINDFEKNICLSIIDENWKLHLREMDDLRRSSQGAVYEQKDPLVIYKQESFHLFSEMVDKINKEIISFLYKGEIPA</sequence>
<dbReference type="EMBL" id="JAOZYT010000001">
    <property type="protein sequence ID" value="MCW0522729.1"/>
    <property type="molecule type" value="Genomic_DNA"/>
</dbReference>
<evidence type="ECO:0000256" key="6">
    <source>
        <dbReference type="ARBA" id="ARBA00022519"/>
    </source>
</evidence>
<evidence type="ECO:0000256" key="14">
    <source>
        <dbReference type="RuleBase" id="RU003874"/>
    </source>
</evidence>
<dbReference type="PROSITE" id="PS01312">
    <property type="entry name" value="SECA"/>
    <property type="match status" value="1"/>
</dbReference>
<feature type="binding site" evidence="13">
    <location>
        <position position="693"/>
    </location>
    <ligand>
        <name>ATP</name>
        <dbReference type="ChEBI" id="CHEBI:30616"/>
    </ligand>
</feature>
<name>A0AAP3EV99_RIEAN</name>
<evidence type="ECO:0000256" key="9">
    <source>
        <dbReference type="ARBA" id="ARBA00022927"/>
    </source>
</evidence>
<dbReference type="PANTHER" id="PTHR30612">
    <property type="entry name" value="SECA INNER MEMBRANE COMPONENT OF SEC PROTEIN SECRETION SYSTEM"/>
    <property type="match status" value="1"/>
</dbReference>
<dbReference type="Pfam" id="PF07517">
    <property type="entry name" value="SecA_DEAD"/>
    <property type="match status" value="1"/>
</dbReference>
<dbReference type="Pfam" id="PF01043">
    <property type="entry name" value="SecA_PP_bind"/>
    <property type="match status" value="1"/>
</dbReference>